<accession>A0A975XZ55</accession>
<dbReference type="InterPro" id="IPR023885">
    <property type="entry name" value="4Fe4S-binding_SPASM_dom"/>
</dbReference>
<evidence type="ECO:0000256" key="12">
    <source>
        <dbReference type="ARBA" id="ARBA00074337"/>
    </source>
</evidence>
<keyword evidence="2" id="KW-0004">4Fe-4S</keyword>
<evidence type="ECO:0000259" key="16">
    <source>
        <dbReference type="PROSITE" id="PS51918"/>
    </source>
</evidence>
<dbReference type="CDD" id="cd01335">
    <property type="entry name" value="Radical_SAM"/>
    <property type="match status" value="1"/>
</dbReference>
<dbReference type="SFLD" id="SFLDG01067">
    <property type="entry name" value="SPASM/twitch_domain_containing"/>
    <property type="match status" value="1"/>
</dbReference>
<organism evidence="17 18">
    <name type="scientific">Nocardioides panacis</name>
    <dbReference type="NCBI Taxonomy" id="2849501"/>
    <lineage>
        <taxon>Bacteria</taxon>
        <taxon>Bacillati</taxon>
        <taxon>Actinomycetota</taxon>
        <taxon>Actinomycetes</taxon>
        <taxon>Propionibacteriales</taxon>
        <taxon>Nocardioidaceae</taxon>
        <taxon>Nocardioides</taxon>
    </lineage>
</organism>
<dbReference type="AlphaFoldDB" id="A0A975XZ55"/>
<dbReference type="GO" id="GO:0051539">
    <property type="term" value="F:4 iron, 4 sulfur cluster binding"/>
    <property type="evidence" value="ECO:0007669"/>
    <property type="project" value="UniProtKB-KW"/>
</dbReference>
<dbReference type="Proteomes" id="UP000683575">
    <property type="component" value="Chromosome"/>
</dbReference>
<dbReference type="InterPro" id="IPR017200">
    <property type="entry name" value="PqqE-like"/>
</dbReference>
<keyword evidence="4" id="KW-0479">Metal-binding</keyword>
<evidence type="ECO:0000256" key="8">
    <source>
        <dbReference type="ARBA" id="ARBA00051525"/>
    </source>
</evidence>
<dbReference type="SFLD" id="SFLDS00029">
    <property type="entry name" value="Radical_SAM"/>
    <property type="match status" value="1"/>
</dbReference>
<evidence type="ECO:0000256" key="6">
    <source>
        <dbReference type="ARBA" id="ARBA00023014"/>
    </source>
</evidence>
<dbReference type="NCBIfam" id="TIGR04085">
    <property type="entry name" value="rSAM_more_4Fe4S"/>
    <property type="match status" value="1"/>
</dbReference>
<dbReference type="PIRSF" id="PIRSF037420">
    <property type="entry name" value="PQQ_syn_pqqE"/>
    <property type="match status" value="1"/>
</dbReference>
<keyword evidence="18" id="KW-1185">Reference proteome</keyword>
<dbReference type="SFLD" id="SFLDG01385">
    <property type="entry name" value="heme_carboxy_lyase_like"/>
    <property type="match status" value="1"/>
</dbReference>
<keyword evidence="6" id="KW-0411">Iron-sulfur</keyword>
<dbReference type="InterPro" id="IPR050377">
    <property type="entry name" value="Radical_SAM_PqqE_MftC-like"/>
</dbReference>
<comment type="catalytic activity">
    <reaction evidence="9">
        <text>[mycofactocin precursor peptide]-C-terminal glycyl-N-{[2-(4-hydroxyphenyl)ethenyl]-3-methylbutanamide} + AH2 + S-adenosyl-L-methionine = [mycofactocin precursor peptide]-C-terminal glycyl-N-{5-[(4-hydroxyphenyl)methyl]-4,4-dimethyl-2-oxopyrrolidin-3-yl}acetamide + 5'-deoxyadenosine + L-methionine + A + H(+)</text>
        <dbReference type="Rhea" id="RHEA:65500"/>
        <dbReference type="Rhea" id="RHEA-COMP:16816"/>
        <dbReference type="Rhea" id="RHEA-COMP:16818"/>
        <dbReference type="ChEBI" id="CHEBI:13193"/>
        <dbReference type="ChEBI" id="CHEBI:15378"/>
        <dbReference type="ChEBI" id="CHEBI:17319"/>
        <dbReference type="ChEBI" id="CHEBI:17499"/>
        <dbReference type="ChEBI" id="CHEBI:57844"/>
        <dbReference type="ChEBI" id="CHEBI:59789"/>
        <dbReference type="ChEBI" id="CHEBI:156517"/>
        <dbReference type="ChEBI" id="CHEBI:156518"/>
        <dbReference type="EC" id="4.1.99.26"/>
    </reaction>
</comment>
<dbReference type="FunFam" id="3.20.20.70:FF:000188">
    <property type="entry name" value="Mycofactocin radical SAM maturase MftC"/>
    <property type="match status" value="1"/>
</dbReference>
<proteinExistence type="predicted"/>
<evidence type="ECO:0000256" key="3">
    <source>
        <dbReference type="ARBA" id="ARBA00022691"/>
    </source>
</evidence>
<dbReference type="EMBL" id="CP077062">
    <property type="protein sequence ID" value="QWZ07071.1"/>
    <property type="molecule type" value="Genomic_DNA"/>
</dbReference>
<dbReference type="PANTHER" id="PTHR11228">
    <property type="entry name" value="RADICAL SAM DOMAIN PROTEIN"/>
    <property type="match status" value="1"/>
</dbReference>
<evidence type="ECO:0000256" key="4">
    <source>
        <dbReference type="ARBA" id="ARBA00022723"/>
    </source>
</evidence>
<dbReference type="PROSITE" id="PS51918">
    <property type="entry name" value="RADICAL_SAM"/>
    <property type="match status" value="1"/>
</dbReference>
<dbReference type="GO" id="GO:0003824">
    <property type="term" value="F:catalytic activity"/>
    <property type="evidence" value="ECO:0007669"/>
    <property type="project" value="InterPro"/>
</dbReference>
<dbReference type="Pfam" id="PF13186">
    <property type="entry name" value="SPASM"/>
    <property type="match status" value="1"/>
</dbReference>
<dbReference type="InterPro" id="IPR034480">
    <property type="entry name" value="Heme_synthase-like"/>
</dbReference>
<dbReference type="KEGG" id="nps:KRR39_16395"/>
<dbReference type="InterPro" id="IPR007197">
    <property type="entry name" value="rSAM"/>
</dbReference>
<comment type="cofactor">
    <cofactor evidence="1">
        <name>[4Fe-4S] cluster</name>
        <dbReference type="ChEBI" id="CHEBI:49883"/>
    </cofactor>
</comment>
<dbReference type="Pfam" id="PF04055">
    <property type="entry name" value="Radical_SAM"/>
    <property type="match status" value="1"/>
</dbReference>
<dbReference type="CDD" id="cd21123">
    <property type="entry name" value="SPASM_MftC-like"/>
    <property type="match status" value="1"/>
</dbReference>
<evidence type="ECO:0000256" key="7">
    <source>
        <dbReference type="ARBA" id="ARBA00023239"/>
    </source>
</evidence>
<feature type="domain" description="Radical SAM core" evidence="16">
    <location>
        <begin position="26"/>
        <end position="236"/>
    </location>
</feature>
<dbReference type="RefSeq" id="WP_216938582.1">
    <property type="nucleotide sequence ID" value="NZ_CP077062.1"/>
</dbReference>
<dbReference type="EC" id="4.1.99.26" evidence="11"/>
<comment type="catalytic activity">
    <reaction evidence="8">
        <text>[mycofactocin precursor peptide]-C-terminal glycyl-L-valyl-L-tyrosine + S-adenosyl-L-methionine = [mycofactocin precursor peptide]-C-terminal glycyl-N-{[2-(4-hydroxyphenyl)ethenyl]-3-methylbutanamide} + 5'-deoxyadenosine + L-methionine + CO2</text>
        <dbReference type="Rhea" id="RHEA:65492"/>
        <dbReference type="Rhea" id="RHEA-COMP:16815"/>
        <dbReference type="Rhea" id="RHEA-COMP:16816"/>
        <dbReference type="ChEBI" id="CHEBI:16526"/>
        <dbReference type="ChEBI" id="CHEBI:17319"/>
        <dbReference type="ChEBI" id="CHEBI:57844"/>
        <dbReference type="ChEBI" id="CHEBI:59789"/>
        <dbReference type="ChEBI" id="CHEBI:156515"/>
        <dbReference type="ChEBI" id="CHEBI:156517"/>
        <dbReference type="EC" id="1.3.98.7"/>
    </reaction>
</comment>
<name>A0A975XZ55_9ACTN</name>
<evidence type="ECO:0000256" key="1">
    <source>
        <dbReference type="ARBA" id="ARBA00001966"/>
    </source>
</evidence>
<evidence type="ECO:0000256" key="5">
    <source>
        <dbReference type="ARBA" id="ARBA00023004"/>
    </source>
</evidence>
<keyword evidence="7" id="KW-0456">Lyase</keyword>
<dbReference type="SFLD" id="SFLDG01386">
    <property type="entry name" value="main_SPASM_domain-containing"/>
    <property type="match status" value="1"/>
</dbReference>
<evidence type="ECO:0000256" key="14">
    <source>
        <dbReference type="ARBA" id="ARBA00079192"/>
    </source>
</evidence>
<reference evidence="17" key="1">
    <citation type="submission" date="2021-06" db="EMBL/GenBank/DDBJ databases">
        <title>Complete genome sequence of Nocardioides sp. G188.</title>
        <authorList>
            <person name="Im W.-T."/>
        </authorList>
    </citation>
    <scope>NUCLEOTIDE SEQUENCE</scope>
    <source>
        <strain evidence="17">G188</strain>
    </source>
</reference>
<dbReference type="PANTHER" id="PTHR11228:SF7">
    <property type="entry name" value="PQQA PEPTIDE CYCLASE"/>
    <property type="match status" value="1"/>
</dbReference>
<evidence type="ECO:0000256" key="15">
    <source>
        <dbReference type="SAM" id="MobiDB-lite"/>
    </source>
</evidence>
<keyword evidence="5" id="KW-0408">Iron</keyword>
<evidence type="ECO:0000256" key="2">
    <source>
        <dbReference type="ARBA" id="ARBA00022485"/>
    </source>
</evidence>
<evidence type="ECO:0000313" key="18">
    <source>
        <dbReference type="Proteomes" id="UP000683575"/>
    </source>
</evidence>
<dbReference type="NCBIfam" id="TIGR03962">
    <property type="entry name" value="mycofact_rSAM"/>
    <property type="match status" value="1"/>
</dbReference>
<feature type="region of interest" description="Disordered" evidence="15">
    <location>
        <begin position="365"/>
        <end position="408"/>
    </location>
</feature>
<gene>
    <name evidence="17" type="primary">mftC</name>
    <name evidence="17" type="ORF">KRR39_16395</name>
</gene>
<evidence type="ECO:0000256" key="9">
    <source>
        <dbReference type="ARBA" id="ARBA00051925"/>
    </source>
</evidence>
<evidence type="ECO:0000256" key="11">
    <source>
        <dbReference type="ARBA" id="ARBA00066804"/>
    </source>
</evidence>
<dbReference type="InterPro" id="IPR023913">
    <property type="entry name" value="MftC"/>
</dbReference>
<evidence type="ECO:0000313" key="17">
    <source>
        <dbReference type="EMBL" id="QWZ07071.1"/>
    </source>
</evidence>
<dbReference type="GO" id="GO:0046872">
    <property type="term" value="F:metal ion binding"/>
    <property type="evidence" value="ECO:0007669"/>
    <property type="project" value="UniProtKB-KW"/>
</dbReference>
<keyword evidence="3" id="KW-0949">S-adenosyl-L-methionine</keyword>
<evidence type="ECO:0000256" key="13">
    <source>
        <dbReference type="ARBA" id="ARBA00077306"/>
    </source>
</evidence>
<dbReference type="SFLD" id="SFLDF00316">
    <property type="entry name" value="C-terminal_tyrosine_decarboxyl"/>
    <property type="match status" value="1"/>
</dbReference>
<sequence length="408" mass="44331">MTILAQRPASPPPAPGRLIDQFEKGLDAPICLTWELTYACNLACVHCLSSSGRRDPDELSTDECKALIDEFERMQIFYVNIGGGEPTVRPDFWELLDYAVDHHVGVKFSTNGFRITPERAAKLAATDYVDVQISLDGATAEVNDHVRGAGTYDAAMRAMANLQAAGMKDFKMSVVCTRHNIGQLDDFKAIADRYGAQLRLTRLRPSGRGADVWEELHPLPEQQRELYDWLIANGDQVLTGDSFFHLSAYGEALPGLNLCGAGRVVCLVDPVGDVYACPFAIHDRFKAGNVRDTPGAVTDFDTVWKHSELFTELRSPQTGGACTKCSAYDSCRGGCMAAKFFTGLPLDGPDPECVKGNAGEVVVERPQSSGDHSHTGTVRNAPVPLTLTRRPPDKACDENPLAGLRAGS</sequence>
<protein>
    <recommendedName>
        <fullName evidence="12">Mycofactocin maturase MftC</fullName>
        <ecNumber evidence="10">1.3.98.7</ecNumber>
        <ecNumber evidence="11">4.1.99.26</ecNumber>
    </recommendedName>
    <alternativeName>
        <fullName evidence="14">[Mycofactocin precursor peptide]-pyrrolidinone derivative synthase</fullName>
    </alternativeName>
    <alternativeName>
        <fullName evidence="13">[Mycofactocin precursor peptide]-tyrosine decarboxylase</fullName>
    </alternativeName>
</protein>
<evidence type="ECO:0000256" key="10">
    <source>
        <dbReference type="ARBA" id="ARBA00066739"/>
    </source>
</evidence>
<feature type="compositionally biased region" description="Polar residues" evidence="15">
    <location>
        <begin position="366"/>
        <end position="378"/>
    </location>
</feature>
<dbReference type="EC" id="1.3.98.7" evidence="10"/>